<keyword evidence="1" id="KW-1133">Transmembrane helix</keyword>
<evidence type="ECO:0000313" key="2">
    <source>
        <dbReference type="EMBL" id="NYS95107.1"/>
    </source>
</evidence>
<comment type="caution">
    <text evidence="2">The sequence shown here is derived from an EMBL/GenBank/DDBJ whole genome shotgun (WGS) entry which is preliminary data.</text>
</comment>
<keyword evidence="1" id="KW-0472">Membrane</keyword>
<evidence type="ECO:0000313" key="3">
    <source>
        <dbReference type="Proteomes" id="UP000561011"/>
    </source>
</evidence>
<feature type="transmembrane region" description="Helical" evidence="1">
    <location>
        <begin position="243"/>
        <end position="261"/>
    </location>
</feature>
<keyword evidence="3" id="KW-1185">Reference proteome</keyword>
<protein>
    <recommendedName>
        <fullName evidence="4">ABC transporter permease</fullName>
    </recommendedName>
</protein>
<dbReference type="Proteomes" id="UP000561011">
    <property type="component" value="Unassembled WGS sequence"/>
</dbReference>
<evidence type="ECO:0008006" key="4">
    <source>
        <dbReference type="Google" id="ProtNLM"/>
    </source>
</evidence>
<keyword evidence="1" id="KW-0812">Transmembrane</keyword>
<proteinExistence type="predicted"/>
<feature type="transmembrane region" description="Helical" evidence="1">
    <location>
        <begin position="322"/>
        <end position="343"/>
    </location>
</feature>
<accession>A0A853EWU4</accession>
<dbReference type="RefSeq" id="WP_179914332.1">
    <property type="nucleotide sequence ID" value="NZ_JACBYE010000055.1"/>
</dbReference>
<evidence type="ECO:0000256" key="1">
    <source>
        <dbReference type="SAM" id="Phobius"/>
    </source>
</evidence>
<dbReference type="AlphaFoldDB" id="A0A853EWU4"/>
<reference evidence="2 3" key="1">
    <citation type="submission" date="2020-07" db="EMBL/GenBank/DDBJ databases">
        <title>MOT database genomes.</title>
        <authorList>
            <person name="Joseph S."/>
            <person name="Aduse-Opoku J."/>
            <person name="Hashim A."/>
            <person name="Wade W."/>
            <person name="Curtis M."/>
        </authorList>
    </citation>
    <scope>NUCLEOTIDE SEQUENCE [LARGE SCALE GENOMIC DNA]</scope>
    <source>
        <strain evidence="2 3">DSM 100099</strain>
    </source>
</reference>
<sequence>MRASAVLSEAWRNLRSGTSRALLLSTLLVAVTVLLGVADIVTVRSLQEKAGQYLGSGAAIRTVSIEALVDPLSCGALGDVSTVRATGALAGATPITTTALPRAPLPAFSVTPSFAAVLGLDPAQASGVWISETLAQTLHADLGTNLDTARGPLTISGIFAWPDDGRDSRLASAVLVPDVTQERFDECWAAVWPTSEETDDLLRFAAAPGAPADSAVTVGQVNRNFGTSFEGHTEYLDRSTRHILPVGTVAGFFIAVTSVRLRRLEHAGALHAGQSRAASAAVCFLETLVWSGVGALVAAVTLLLTARSMSVDGGLVPATTGLRAVCAAAASALLGSAASIALVRESHLFRYFKDR</sequence>
<feature type="transmembrane region" description="Helical" evidence="1">
    <location>
        <begin position="282"/>
        <end position="302"/>
    </location>
</feature>
<gene>
    <name evidence="2" type="ORF">HZZ10_16445</name>
</gene>
<name>A0A853EWU4_9MICO</name>
<dbReference type="EMBL" id="JACBYE010000055">
    <property type="protein sequence ID" value="NYS95107.1"/>
    <property type="molecule type" value="Genomic_DNA"/>
</dbReference>
<organism evidence="2 3">
    <name type="scientific">Sanguibacter inulinus</name>
    <dbReference type="NCBI Taxonomy" id="60922"/>
    <lineage>
        <taxon>Bacteria</taxon>
        <taxon>Bacillati</taxon>
        <taxon>Actinomycetota</taxon>
        <taxon>Actinomycetes</taxon>
        <taxon>Micrococcales</taxon>
        <taxon>Sanguibacteraceae</taxon>
        <taxon>Sanguibacter</taxon>
    </lineage>
</organism>